<sequence length="142" mass="15410">MASVLDTATEKLTNVDIGGSAPNLRKNLHLLSTEQCPQSSSNEMMSNDIISRRLSCGNGDATIEGLEEGGRRRIERDGAAFNGSFEGVAVVVGVIAEGRYTLAQASNRFLHFSLSRVLNFSIWLLSFIWNKMGRNGEGSGCR</sequence>
<evidence type="ECO:0000313" key="1">
    <source>
        <dbReference type="EMBL" id="TQD80245.1"/>
    </source>
</evidence>
<protein>
    <submittedName>
        <fullName evidence="1">Uncharacterized protein</fullName>
    </submittedName>
</protein>
<dbReference type="EMBL" id="VIEB01000817">
    <property type="protein sequence ID" value="TQD80245.1"/>
    <property type="molecule type" value="Genomic_DNA"/>
</dbReference>
<evidence type="ECO:0000313" key="2">
    <source>
        <dbReference type="Proteomes" id="UP000315295"/>
    </source>
</evidence>
<name>A0A540L1C7_MALBA</name>
<gene>
    <name evidence="1" type="ORF">C1H46_034198</name>
</gene>
<organism evidence="1 2">
    <name type="scientific">Malus baccata</name>
    <name type="common">Siberian crab apple</name>
    <name type="synonym">Pyrus baccata</name>
    <dbReference type="NCBI Taxonomy" id="106549"/>
    <lineage>
        <taxon>Eukaryota</taxon>
        <taxon>Viridiplantae</taxon>
        <taxon>Streptophyta</taxon>
        <taxon>Embryophyta</taxon>
        <taxon>Tracheophyta</taxon>
        <taxon>Spermatophyta</taxon>
        <taxon>Magnoliopsida</taxon>
        <taxon>eudicotyledons</taxon>
        <taxon>Gunneridae</taxon>
        <taxon>Pentapetalae</taxon>
        <taxon>rosids</taxon>
        <taxon>fabids</taxon>
        <taxon>Rosales</taxon>
        <taxon>Rosaceae</taxon>
        <taxon>Amygdaloideae</taxon>
        <taxon>Maleae</taxon>
        <taxon>Malus</taxon>
    </lineage>
</organism>
<reference evidence="1 2" key="1">
    <citation type="journal article" date="2019" name="G3 (Bethesda)">
        <title>Sequencing of a Wild Apple (Malus baccata) Genome Unravels the Differences Between Cultivated and Wild Apple Species Regarding Disease Resistance and Cold Tolerance.</title>
        <authorList>
            <person name="Chen X."/>
        </authorList>
    </citation>
    <scope>NUCLEOTIDE SEQUENCE [LARGE SCALE GENOMIC DNA]</scope>
    <source>
        <strain evidence="2">cv. Shandingzi</strain>
        <tissue evidence="1">Leaves</tissue>
    </source>
</reference>
<accession>A0A540L1C7</accession>
<dbReference type="AlphaFoldDB" id="A0A540L1C7"/>
<proteinExistence type="predicted"/>
<keyword evidence="2" id="KW-1185">Reference proteome</keyword>
<comment type="caution">
    <text evidence="1">The sequence shown here is derived from an EMBL/GenBank/DDBJ whole genome shotgun (WGS) entry which is preliminary data.</text>
</comment>
<dbReference type="Proteomes" id="UP000315295">
    <property type="component" value="Unassembled WGS sequence"/>
</dbReference>